<reference evidence="1 2" key="1">
    <citation type="journal article" date="2021" name="Hortic Res">
        <title>Chromosome-scale assembly of the Dendrobium chrysotoxum genome enhances the understanding of orchid evolution.</title>
        <authorList>
            <person name="Zhang Y."/>
            <person name="Zhang G.Q."/>
            <person name="Zhang D."/>
            <person name="Liu X.D."/>
            <person name="Xu X.Y."/>
            <person name="Sun W.H."/>
            <person name="Yu X."/>
            <person name="Zhu X."/>
            <person name="Wang Z.W."/>
            <person name="Zhao X."/>
            <person name="Zhong W.Y."/>
            <person name="Chen H."/>
            <person name="Yin W.L."/>
            <person name="Huang T."/>
            <person name="Niu S.C."/>
            <person name="Liu Z.J."/>
        </authorList>
    </citation>
    <scope>NUCLEOTIDE SEQUENCE [LARGE SCALE GENOMIC DNA]</scope>
    <source>
        <strain evidence="1">Lindl</strain>
    </source>
</reference>
<evidence type="ECO:0000313" key="1">
    <source>
        <dbReference type="EMBL" id="KAH0468536.1"/>
    </source>
</evidence>
<name>A0AAV7HI00_DENCH</name>
<keyword evidence="2" id="KW-1185">Reference proteome</keyword>
<dbReference type="AlphaFoldDB" id="A0AAV7HI00"/>
<dbReference type="EMBL" id="JAGFBR010000004">
    <property type="protein sequence ID" value="KAH0468536.1"/>
    <property type="molecule type" value="Genomic_DNA"/>
</dbReference>
<dbReference type="Proteomes" id="UP000775213">
    <property type="component" value="Unassembled WGS sequence"/>
</dbReference>
<sequence>MAQESVGNHYMQQFAESLEKRLASTLPRAMNSYMRTRWLSSQQYPINFTKFGCESCPRNKTSACNMNSFNEIELVVADNMMKNIKNE</sequence>
<evidence type="ECO:0000313" key="2">
    <source>
        <dbReference type="Proteomes" id="UP000775213"/>
    </source>
</evidence>
<gene>
    <name evidence="1" type="ORF">IEQ34_003569</name>
</gene>
<proteinExistence type="predicted"/>
<organism evidence="1 2">
    <name type="scientific">Dendrobium chrysotoxum</name>
    <name type="common">Orchid</name>
    <dbReference type="NCBI Taxonomy" id="161865"/>
    <lineage>
        <taxon>Eukaryota</taxon>
        <taxon>Viridiplantae</taxon>
        <taxon>Streptophyta</taxon>
        <taxon>Embryophyta</taxon>
        <taxon>Tracheophyta</taxon>
        <taxon>Spermatophyta</taxon>
        <taxon>Magnoliopsida</taxon>
        <taxon>Liliopsida</taxon>
        <taxon>Asparagales</taxon>
        <taxon>Orchidaceae</taxon>
        <taxon>Epidendroideae</taxon>
        <taxon>Malaxideae</taxon>
        <taxon>Dendrobiinae</taxon>
        <taxon>Dendrobium</taxon>
    </lineage>
</organism>
<protein>
    <submittedName>
        <fullName evidence="1">Uncharacterized protein</fullName>
    </submittedName>
</protein>
<comment type="caution">
    <text evidence="1">The sequence shown here is derived from an EMBL/GenBank/DDBJ whole genome shotgun (WGS) entry which is preliminary data.</text>
</comment>
<accession>A0AAV7HI00</accession>